<proteinExistence type="predicted"/>
<evidence type="ECO:0000313" key="4">
    <source>
        <dbReference type="EMBL" id="SDS92673.1"/>
    </source>
</evidence>
<keyword evidence="4" id="KW-0966">Cell projection</keyword>
<reference evidence="5" key="1">
    <citation type="submission" date="2016-10" db="EMBL/GenBank/DDBJ databases">
        <authorList>
            <person name="Varghese N."/>
            <person name="Submissions S."/>
        </authorList>
    </citation>
    <scope>NUCLEOTIDE SEQUENCE [LARGE SCALE GENOMIC DNA]</scope>
    <source>
        <strain evidence="5">DSM 21772</strain>
    </source>
</reference>
<dbReference type="Proteomes" id="UP000181956">
    <property type="component" value="Chromosome I"/>
</dbReference>
<dbReference type="RefSeq" id="WP_083364294.1">
    <property type="nucleotide sequence ID" value="NZ_LT629742.1"/>
</dbReference>
<evidence type="ECO:0000256" key="2">
    <source>
        <dbReference type="ARBA" id="ARBA00022795"/>
    </source>
</evidence>
<evidence type="ECO:0000256" key="1">
    <source>
        <dbReference type="ARBA" id="ARBA00022490"/>
    </source>
</evidence>
<dbReference type="InterPro" id="IPR024046">
    <property type="entry name" value="Flagellar_assmbl_FliW_dom_sf"/>
</dbReference>
<evidence type="ECO:0000313" key="5">
    <source>
        <dbReference type="Proteomes" id="UP000181956"/>
    </source>
</evidence>
<evidence type="ECO:0000256" key="3">
    <source>
        <dbReference type="ARBA" id="ARBA00022845"/>
    </source>
</evidence>
<organism evidence="4 5">
    <name type="scientific">Microterricola viridarii</name>
    <dbReference type="NCBI Taxonomy" id="412690"/>
    <lineage>
        <taxon>Bacteria</taxon>
        <taxon>Bacillati</taxon>
        <taxon>Actinomycetota</taxon>
        <taxon>Actinomycetes</taxon>
        <taxon>Micrococcales</taxon>
        <taxon>Microbacteriaceae</taxon>
        <taxon>Microterricola</taxon>
    </lineage>
</organism>
<keyword evidence="4" id="KW-0282">Flagellum</keyword>
<dbReference type="InterPro" id="IPR003775">
    <property type="entry name" value="Flagellar_assembly_factor_FliW"/>
</dbReference>
<dbReference type="STRING" id="412690.SAMN04489834_2452"/>
<dbReference type="PANTHER" id="PTHR39190">
    <property type="entry name" value="FLAGELLAR ASSEMBLY FACTOR FLIW"/>
    <property type="match status" value="1"/>
</dbReference>
<dbReference type="Pfam" id="PF02623">
    <property type="entry name" value="FliW"/>
    <property type="match status" value="1"/>
</dbReference>
<dbReference type="GO" id="GO:0006417">
    <property type="term" value="P:regulation of translation"/>
    <property type="evidence" value="ECO:0007669"/>
    <property type="project" value="UniProtKB-KW"/>
</dbReference>
<dbReference type="PANTHER" id="PTHR39190:SF1">
    <property type="entry name" value="FLAGELLAR ASSEMBLY FACTOR FLIW"/>
    <property type="match status" value="1"/>
</dbReference>
<dbReference type="GO" id="GO:0044780">
    <property type="term" value="P:bacterial-type flagellum assembly"/>
    <property type="evidence" value="ECO:0007669"/>
    <property type="project" value="InterPro"/>
</dbReference>
<keyword evidence="1" id="KW-0963">Cytoplasm</keyword>
<gene>
    <name evidence="4" type="ORF">SAMN04489834_2452</name>
</gene>
<sequence>MSALSFVASPPGFEPSLQFEFAPVPDSVGLYTLTAADDAARRVFVVDAAIYLPDYAPSLSTQQGESLGLRSGADAQVYVVANAAESGTTVNLLAPIVVNAATNTAAQFILDGDWPLRAPLGA</sequence>
<dbReference type="AlphaFoldDB" id="A0A1H1W6G9"/>
<dbReference type="SUPFAM" id="SSF141457">
    <property type="entry name" value="BH3618-like"/>
    <property type="match status" value="1"/>
</dbReference>
<keyword evidence="5" id="KW-1185">Reference proteome</keyword>
<dbReference type="Gene3D" id="2.30.290.10">
    <property type="entry name" value="BH3618-like"/>
    <property type="match status" value="1"/>
</dbReference>
<accession>A0A1H1W6G9</accession>
<protein>
    <submittedName>
        <fullName evidence="4">Flagellar assembly factor FliW</fullName>
    </submittedName>
</protein>
<dbReference type="OrthoDB" id="3268119at2"/>
<keyword evidence="2" id="KW-1005">Bacterial flagellum biogenesis</keyword>
<name>A0A1H1W6G9_9MICO</name>
<keyword evidence="4" id="KW-0969">Cilium</keyword>
<dbReference type="EMBL" id="LT629742">
    <property type="protein sequence ID" value="SDS92673.1"/>
    <property type="molecule type" value="Genomic_DNA"/>
</dbReference>
<keyword evidence="3" id="KW-0810">Translation regulation</keyword>